<feature type="active site" description="Proton donor" evidence="19">
    <location>
        <position position="232"/>
    </location>
</feature>
<dbReference type="Gene3D" id="3.90.78.10">
    <property type="entry name" value="UDP-N-acetylenolpyruvoylglucosamine reductase, C-terminal domain"/>
    <property type="match status" value="1"/>
</dbReference>
<evidence type="ECO:0000256" key="14">
    <source>
        <dbReference type="ARBA" id="ARBA00023002"/>
    </source>
</evidence>
<dbReference type="PANTHER" id="PTHR21071:SF4">
    <property type="entry name" value="UDP-N-ACETYLENOLPYRUVOYLGLUCOSAMINE REDUCTASE"/>
    <property type="match status" value="1"/>
</dbReference>
<dbReference type="NCBIfam" id="TIGR00179">
    <property type="entry name" value="murB"/>
    <property type="match status" value="1"/>
</dbReference>
<feature type="active site" evidence="19">
    <location>
        <position position="302"/>
    </location>
</feature>
<dbReference type="Gene3D" id="3.30.465.10">
    <property type="match status" value="1"/>
</dbReference>
<protein>
    <recommendedName>
        <fullName evidence="6 19">UDP-N-acetylenolpyruvoylglucosamine reductase</fullName>
        <ecNumber evidence="5 19">1.3.1.98</ecNumber>
    </recommendedName>
    <alternativeName>
        <fullName evidence="17 19">UDP-N-acetylmuramate dehydrogenase</fullName>
    </alternativeName>
</protein>
<dbReference type="InterPro" id="IPR006094">
    <property type="entry name" value="Oxid_FAD_bind_N"/>
</dbReference>
<keyword evidence="10 19" id="KW-0274">FAD</keyword>
<dbReference type="InterPro" id="IPR036318">
    <property type="entry name" value="FAD-bd_PCMH-like_sf"/>
</dbReference>
<proteinExistence type="inferred from homology"/>
<keyword evidence="16 19" id="KW-0961">Cell wall biogenesis/degradation</keyword>
<evidence type="ECO:0000256" key="17">
    <source>
        <dbReference type="ARBA" id="ARBA00031026"/>
    </source>
</evidence>
<feature type="domain" description="FAD-binding PCMH-type" evidence="20">
    <location>
        <begin position="37"/>
        <end position="203"/>
    </location>
</feature>
<feature type="active site" evidence="19">
    <location>
        <position position="183"/>
    </location>
</feature>
<evidence type="ECO:0000313" key="22">
    <source>
        <dbReference type="Proteomes" id="UP000011820"/>
    </source>
</evidence>
<reference evidence="21 22" key="1">
    <citation type="journal article" date="2013" name="Genome Announc.">
        <title>Complete Genome Sequence of a Chinese Strain of 'Candidatus Liberibacter asiaticus'.</title>
        <authorList>
            <person name="Lin H."/>
            <person name="Han C.S."/>
            <person name="Liu B."/>
            <person name="Lou B."/>
            <person name="Bai X."/>
            <person name="Deng C."/>
            <person name="Civerolo E.L."/>
            <person name="Gupta G."/>
        </authorList>
    </citation>
    <scope>NUCLEOTIDE SEQUENCE [LARGE SCALE GENOMIC DNA]</scope>
    <source>
        <strain evidence="22">gxpsy</strain>
    </source>
</reference>
<evidence type="ECO:0000256" key="19">
    <source>
        <dbReference type="HAMAP-Rule" id="MF_00037"/>
    </source>
</evidence>
<dbReference type="SUPFAM" id="SSF56194">
    <property type="entry name" value="Uridine diphospho-N-Acetylenolpyruvylglucosamine reductase, MurB, C-terminal domain"/>
    <property type="match status" value="1"/>
</dbReference>
<dbReference type="Pfam" id="PF01565">
    <property type="entry name" value="FAD_binding_4"/>
    <property type="match status" value="1"/>
</dbReference>
<comment type="catalytic activity">
    <reaction evidence="18 19">
        <text>UDP-N-acetyl-alpha-D-muramate + NADP(+) = UDP-N-acetyl-3-O-(1-carboxyvinyl)-alpha-D-glucosamine + NADPH + H(+)</text>
        <dbReference type="Rhea" id="RHEA:12248"/>
        <dbReference type="ChEBI" id="CHEBI:15378"/>
        <dbReference type="ChEBI" id="CHEBI:57783"/>
        <dbReference type="ChEBI" id="CHEBI:58349"/>
        <dbReference type="ChEBI" id="CHEBI:68483"/>
        <dbReference type="ChEBI" id="CHEBI:70757"/>
        <dbReference type="EC" id="1.3.1.98"/>
    </reaction>
</comment>
<dbReference type="HAMAP" id="MF_00037">
    <property type="entry name" value="MurB"/>
    <property type="match status" value="1"/>
</dbReference>
<dbReference type="InterPro" id="IPR036635">
    <property type="entry name" value="MurB_C_sf"/>
</dbReference>
<evidence type="ECO:0000256" key="11">
    <source>
        <dbReference type="ARBA" id="ARBA00022857"/>
    </source>
</evidence>
<dbReference type="InterPro" id="IPR003170">
    <property type="entry name" value="MurB"/>
</dbReference>
<dbReference type="InterPro" id="IPR016169">
    <property type="entry name" value="FAD-bd_PCMH_sub2"/>
</dbReference>
<evidence type="ECO:0000256" key="13">
    <source>
        <dbReference type="ARBA" id="ARBA00022984"/>
    </source>
</evidence>
<comment type="cofactor">
    <cofactor evidence="1 19">
        <name>FAD</name>
        <dbReference type="ChEBI" id="CHEBI:57692"/>
    </cofactor>
</comment>
<dbReference type="EC" id="1.3.1.98" evidence="5 19"/>
<keyword evidence="7 19" id="KW-0963">Cytoplasm</keyword>
<evidence type="ECO:0000256" key="7">
    <source>
        <dbReference type="ARBA" id="ARBA00022490"/>
    </source>
</evidence>
<evidence type="ECO:0000256" key="15">
    <source>
        <dbReference type="ARBA" id="ARBA00023306"/>
    </source>
</evidence>
<dbReference type="InterPro" id="IPR016167">
    <property type="entry name" value="FAD-bd_PCMH_sub1"/>
</dbReference>
<keyword evidence="15 19" id="KW-0131">Cell cycle</keyword>
<keyword evidence="8 19" id="KW-0132">Cell division</keyword>
<keyword evidence="9 19" id="KW-0285">Flavoprotein</keyword>
<dbReference type="NCBIfam" id="NF010480">
    <property type="entry name" value="PRK13905.1"/>
    <property type="match status" value="1"/>
</dbReference>
<keyword evidence="12 19" id="KW-0133">Cell shape</keyword>
<evidence type="ECO:0000256" key="3">
    <source>
        <dbReference type="ARBA" id="ARBA00004496"/>
    </source>
</evidence>
<evidence type="ECO:0000256" key="9">
    <source>
        <dbReference type="ARBA" id="ARBA00022630"/>
    </source>
</evidence>
<dbReference type="PANTHER" id="PTHR21071">
    <property type="entry name" value="UDP-N-ACETYLENOLPYRUVOYLGLUCOSAMINE REDUCTASE"/>
    <property type="match status" value="1"/>
</dbReference>
<evidence type="ECO:0000313" key="21">
    <source>
        <dbReference type="EMBL" id="AGH17331.1"/>
    </source>
</evidence>
<organism evidence="21 22">
    <name type="scientific">Candidatus Liberibacter asiaticus str. gxpsy</name>
    <dbReference type="NCBI Taxonomy" id="1174529"/>
    <lineage>
        <taxon>Bacteria</taxon>
        <taxon>Pseudomonadati</taxon>
        <taxon>Pseudomonadota</taxon>
        <taxon>Alphaproteobacteria</taxon>
        <taxon>Hyphomicrobiales</taxon>
        <taxon>Rhizobiaceae</taxon>
        <taxon>Liberibacter</taxon>
    </lineage>
</organism>
<keyword evidence="11 19" id="KW-0521">NADP</keyword>
<sequence length="321" mass="35887">MHDVIYGRISRLLRERGKQLRGKFQENFPLKQITWFRTGGNAEVMFQPQDIHDLKYFLTLLPSDIPITIVGLGSNILVRDAGIRGVVLRLSNAGFSNIEVRNHCEMIVGARCSGKSLANSALRHGIGGFHFFYGIPGSIGGAAYMNAGANNCETSQYVVEVHGIDRKGNQHVIPREQLKYQYRSSEITKDLIITHVVLRGFPESQNIISAAIANVCHHRETVQPIKEKTGGSTFKNPTGHSAWQLIEKSGCRGLEFGGAKISELHCNFMINADNATGYDLEYLGEQVRKKVFNQSGILLEWEIKRLGDFFDHQIVDATKIF</sequence>
<evidence type="ECO:0000256" key="6">
    <source>
        <dbReference type="ARBA" id="ARBA00015188"/>
    </source>
</evidence>
<evidence type="ECO:0000259" key="20">
    <source>
        <dbReference type="PROSITE" id="PS51387"/>
    </source>
</evidence>
<dbReference type="InterPro" id="IPR016166">
    <property type="entry name" value="FAD-bd_PCMH"/>
</dbReference>
<accession>A0ABM5NH82</accession>
<evidence type="ECO:0000256" key="18">
    <source>
        <dbReference type="ARBA" id="ARBA00048914"/>
    </source>
</evidence>
<comment type="similarity">
    <text evidence="19">Belongs to the MurB family.</text>
</comment>
<evidence type="ECO:0000256" key="8">
    <source>
        <dbReference type="ARBA" id="ARBA00022618"/>
    </source>
</evidence>
<dbReference type="Gene3D" id="3.30.43.10">
    <property type="entry name" value="Uridine Diphospho-n-acetylenolpyruvylglucosamine Reductase, domain 2"/>
    <property type="match status" value="1"/>
</dbReference>
<dbReference type="SUPFAM" id="SSF56176">
    <property type="entry name" value="FAD-binding/transporter-associated domain-like"/>
    <property type="match status" value="1"/>
</dbReference>
<dbReference type="EMBL" id="CP004005">
    <property type="protein sequence ID" value="AGH17331.1"/>
    <property type="molecule type" value="Genomic_DNA"/>
</dbReference>
<dbReference type="InterPro" id="IPR011601">
    <property type="entry name" value="MurB_C"/>
</dbReference>
<keyword evidence="14 19" id="KW-0560">Oxidoreductase</keyword>
<evidence type="ECO:0000256" key="16">
    <source>
        <dbReference type="ARBA" id="ARBA00023316"/>
    </source>
</evidence>
<evidence type="ECO:0000256" key="10">
    <source>
        <dbReference type="ARBA" id="ARBA00022827"/>
    </source>
</evidence>
<evidence type="ECO:0000256" key="2">
    <source>
        <dbReference type="ARBA" id="ARBA00003921"/>
    </source>
</evidence>
<dbReference type="Pfam" id="PF02873">
    <property type="entry name" value="MurB_C"/>
    <property type="match status" value="1"/>
</dbReference>
<gene>
    <name evidence="19" type="primary">murB</name>
    <name evidence="21" type="ORF">WSI_04815</name>
</gene>
<comment type="pathway">
    <text evidence="4 19">Cell wall biogenesis; peptidoglycan biosynthesis.</text>
</comment>
<keyword evidence="22" id="KW-1185">Reference proteome</keyword>
<keyword evidence="13 19" id="KW-0573">Peptidoglycan synthesis</keyword>
<dbReference type="Proteomes" id="UP000011820">
    <property type="component" value="Chromosome"/>
</dbReference>
<evidence type="ECO:0000256" key="5">
    <source>
        <dbReference type="ARBA" id="ARBA00012518"/>
    </source>
</evidence>
<evidence type="ECO:0000256" key="12">
    <source>
        <dbReference type="ARBA" id="ARBA00022960"/>
    </source>
</evidence>
<comment type="function">
    <text evidence="2 19">Cell wall formation.</text>
</comment>
<name>A0ABM5NH82_LIBAS</name>
<evidence type="ECO:0000256" key="4">
    <source>
        <dbReference type="ARBA" id="ARBA00004752"/>
    </source>
</evidence>
<evidence type="ECO:0000256" key="1">
    <source>
        <dbReference type="ARBA" id="ARBA00001974"/>
    </source>
</evidence>
<comment type="subcellular location">
    <subcellularLocation>
        <location evidence="3 19">Cytoplasm</location>
    </subcellularLocation>
</comment>
<dbReference type="PROSITE" id="PS51387">
    <property type="entry name" value="FAD_PCMH"/>
    <property type="match status" value="1"/>
</dbReference>